<evidence type="ECO:0000256" key="2">
    <source>
        <dbReference type="SAM" id="SignalP"/>
    </source>
</evidence>
<feature type="compositionally biased region" description="Pro residues" evidence="1">
    <location>
        <begin position="153"/>
        <end position="174"/>
    </location>
</feature>
<protein>
    <recommendedName>
        <fullName evidence="5">4Fe-4S ferredoxin-type domain-containing protein</fullName>
    </recommendedName>
</protein>
<feature type="region of interest" description="Disordered" evidence="1">
    <location>
        <begin position="267"/>
        <end position="303"/>
    </location>
</feature>
<dbReference type="Proteomes" id="UP000012073">
    <property type="component" value="Unassembled WGS sequence"/>
</dbReference>
<evidence type="ECO:0008006" key="5">
    <source>
        <dbReference type="Google" id="ProtNLM"/>
    </source>
</evidence>
<dbReference type="STRING" id="2769.R7QEG6"/>
<evidence type="ECO:0000313" key="4">
    <source>
        <dbReference type="Proteomes" id="UP000012073"/>
    </source>
</evidence>
<feature type="signal peptide" evidence="2">
    <location>
        <begin position="1"/>
        <end position="35"/>
    </location>
</feature>
<sequence length="444" mass="48588">MTHRQAPHSSHSTFRIHFLPLYFLPAALFSRLLNAADKRPPIAPGRNMAPPPPAPPLPFAPVRPSGGIAAPPLPPSHPVHARVPSKLPESIPDASSPSSPPSNPDDRNELVLSKVPQSTSGHFSSSPSPPRPAHSRAPSKLPSSLVSRELTPSAPPFTPSAPSSPEPSDGPIPRLPIMLSPHPFSRRVRSSSSSPRRPRRAGTGLPHLSHHTSVSDFELGESASGDRPARDEFEEEFLAQGVAEHDVEGKLINSHLERVDFRQLDDDEEVLSESGSPSEKNQQEKKSPAQAMKKAKQSTVRSDWKRIPTEVGCAGCAGCARLCGENRRLRRQMDELEFELASGVLHNPADGFDPPAVMSAVPILPQIPVSAKRKRGWGSKMKNPTIASLNGAKASEKERLKSKVNALTVTTEYLWRKLNMAEMELRTYRLKDLRNRMKLTRTLK</sequence>
<evidence type="ECO:0000256" key="1">
    <source>
        <dbReference type="SAM" id="MobiDB-lite"/>
    </source>
</evidence>
<gene>
    <name evidence="3" type="ORF">CHC_T00004294001</name>
</gene>
<proteinExistence type="predicted"/>
<keyword evidence="4" id="KW-1185">Reference proteome</keyword>
<dbReference type="OrthoDB" id="10579195at2759"/>
<dbReference type="EMBL" id="HG001749">
    <property type="protein sequence ID" value="CDF35846.1"/>
    <property type="molecule type" value="Genomic_DNA"/>
</dbReference>
<organism evidence="3 4">
    <name type="scientific">Chondrus crispus</name>
    <name type="common">Carrageen Irish moss</name>
    <name type="synonym">Polymorpha crispa</name>
    <dbReference type="NCBI Taxonomy" id="2769"/>
    <lineage>
        <taxon>Eukaryota</taxon>
        <taxon>Rhodophyta</taxon>
        <taxon>Florideophyceae</taxon>
        <taxon>Rhodymeniophycidae</taxon>
        <taxon>Gigartinales</taxon>
        <taxon>Gigartinaceae</taxon>
        <taxon>Chondrus</taxon>
    </lineage>
</organism>
<accession>R7QEG6</accession>
<dbReference type="AlphaFoldDB" id="R7QEG6"/>
<dbReference type="KEGG" id="ccp:CHC_T00004294001"/>
<evidence type="ECO:0000313" key="3">
    <source>
        <dbReference type="EMBL" id="CDF35846.1"/>
    </source>
</evidence>
<feature type="compositionally biased region" description="Low complexity" evidence="1">
    <location>
        <begin position="88"/>
        <end position="97"/>
    </location>
</feature>
<keyword evidence="2" id="KW-0732">Signal</keyword>
<name>R7QEG6_CHOCR</name>
<reference evidence="4" key="1">
    <citation type="journal article" date="2013" name="Proc. Natl. Acad. Sci. U.S.A.">
        <title>Genome structure and metabolic features in the red seaweed Chondrus crispus shed light on evolution of the Archaeplastida.</title>
        <authorList>
            <person name="Collen J."/>
            <person name="Porcel B."/>
            <person name="Carre W."/>
            <person name="Ball S.G."/>
            <person name="Chaparro C."/>
            <person name="Tonon T."/>
            <person name="Barbeyron T."/>
            <person name="Michel G."/>
            <person name="Noel B."/>
            <person name="Valentin K."/>
            <person name="Elias M."/>
            <person name="Artiguenave F."/>
            <person name="Arun A."/>
            <person name="Aury J.M."/>
            <person name="Barbosa-Neto J.F."/>
            <person name="Bothwell J.H."/>
            <person name="Bouget F.Y."/>
            <person name="Brillet L."/>
            <person name="Cabello-Hurtado F."/>
            <person name="Capella-Gutierrez S."/>
            <person name="Charrier B."/>
            <person name="Cladiere L."/>
            <person name="Cock J.M."/>
            <person name="Coelho S.M."/>
            <person name="Colleoni C."/>
            <person name="Czjzek M."/>
            <person name="Da Silva C."/>
            <person name="Delage L."/>
            <person name="Denoeud F."/>
            <person name="Deschamps P."/>
            <person name="Dittami S.M."/>
            <person name="Gabaldon T."/>
            <person name="Gachon C.M."/>
            <person name="Groisillier A."/>
            <person name="Herve C."/>
            <person name="Jabbari K."/>
            <person name="Katinka M."/>
            <person name="Kloareg B."/>
            <person name="Kowalczyk N."/>
            <person name="Labadie K."/>
            <person name="Leblanc C."/>
            <person name="Lopez P.J."/>
            <person name="McLachlan D.H."/>
            <person name="Meslet-Cladiere L."/>
            <person name="Moustafa A."/>
            <person name="Nehr Z."/>
            <person name="Nyvall Collen P."/>
            <person name="Panaud O."/>
            <person name="Partensky F."/>
            <person name="Poulain J."/>
            <person name="Rensing S.A."/>
            <person name="Rousvoal S."/>
            <person name="Samson G."/>
            <person name="Symeonidi A."/>
            <person name="Weissenbach J."/>
            <person name="Zambounis A."/>
            <person name="Wincker P."/>
            <person name="Boyen C."/>
        </authorList>
    </citation>
    <scope>NUCLEOTIDE SEQUENCE [LARGE SCALE GENOMIC DNA]</scope>
    <source>
        <strain evidence="4">cv. Stackhouse</strain>
    </source>
</reference>
<dbReference type="RefSeq" id="XP_005715665.1">
    <property type="nucleotide sequence ID" value="XM_005715608.1"/>
</dbReference>
<dbReference type="GeneID" id="17323376"/>
<feature type="region of interest" description="Disordered" evidence="1">
    <location>
        <begin position="43"/>
        <end position="230"/>
    </location>
</feature>
<feature type="compositionally biased region" description="Low complexity" evidence="1">
    <location>
        <begin position="116"/>
        <end position="126"/>
    </location>
</feature>
<feature type="compositionally biased region" description="Pro residues" evidence="1">
    <location>
        <begin position="49"/>
        <end position="61"/>
    </location>
</feature>
<dbReference type="Gramene" id="CDF35846">
    <property type="protein sequence ID" value="CDF35846"/>
    <property type="gene ID" value="CHC_T00004294001"/>
</dbReference>
<feature type="chain" id="PRO_5004454518" description="4Fe-4S ferredoxin-type domain-containing protein" evidence="2">
    <location>
        <begin position="36"/>
        <end position="444"/>
    </location>
</feature>